<feature type="compositionally biased region" description="Basic and acidic residues" evidence="5">
    <location>
        <begin position="739"/>
        <end position="760"/>
    </location>
</feature>
<dbReference type="InterPro" id="IPR011545">
    <property type="entry name" value="DEAD/DEAH_box_helicase_dom"/>
</dbReference>
<dbReference type="GO" id="GO:0005829">
    <property type="term" value="C:cytosol"/>
    <property type="evidence" value="ECO:0007669"/>
    <property type="project" value="TreeGrafter"/>
</dbReference>
<dbReference type="GeneID" id="39872584"/>
<dbReference type="EMBL" id="BDSA01000001">
    <property type="protein sequence ID" value="GBE58814.1"/>
    <property type="molecule type" value="Genomic_DNA"/>
</dbReference>
<dbReference type="GO" id="GO:0003676">
    <property type="term" value="F:nucleic acid binding"/>
    <property type="evidence" value="ECO:0007669"/>
    <property type="project" value="InterPro"/>
</dbReference>
<keyword evidence="1" id="KW-0547">Nucleotide-binding</keyword>
<feature type="region of interest" description="Disordered" evidence="5">
    <location>
        <begin position="280"/>
        <end position="299"/>
    </location>
</feature>
<evidence type="ECO:0000313" key="7">
    <source>
        <dbReference type="EMBL" id="GBE58814.1"/>
    </source>
</evidence>
<dbReference type="PANTHER" id="PTHR47959">
    <property type="entry name" value="ATP-DEPENDENT RNA HELICASE RHLE-RELATED"/>
    <property type="match status" value="1"/>
</dbReference>
<evidence type="ECO:0000256" key="3">
    <source>
        <dbReference type="ARBA" id="ARBA00022806"/>
    </source>
</evidence>
<sequence length="837" mass="92219">MVRHLARSVYGRLTSTSFGSRPLLEGFRKGRPPAVRLRTSCDSTGSSITVDTAVSADTCAPDSRIKLHPLLKLALLRSKGISQINEVQESAFLSILSGKDVTIHAPVGAGKTLAYLLPIVNNIYNIHDLLEDLQLRSGDGTFGDKEDAIRLKALGYSRRVSHALLPRSMSDLRQDPSELDASAAAALQSATTAKKLVDTLYKVDPRLLGRAGSGLPVISRRLWGRKCRNSVFRALLSNPLGSVRCCMIVVPNKDLVSQVVSELAAIDPLGRLSVQTLTHVHSTPPRGPVVTDGSSQAAPDEQPFYPSPHTLQYLGGIDGKLRLSLEDERAMVQAVPTVQVSEGTVETVPINMGRGKRNVVKVPMRAAASNGLAVSQLSPAMYSVDGLVPRSIEFVRRPVMSHPVVQYGSCDVVVTTPQLFLNDLLSSKRLGVVPACVVFDEVDVLFENNASRSAMMEICSILRPRPRLYNPLVHHRRPRALQQPPCQFVHVASTLNYGGLQTAGSMLYERFTSSRVISTCLNHHLASCEMRFVDVDSAFESKLRCLMEVIVANPFAKTLVYIDSLDGVRKVSSLLREKEWPVLSFHSRSSLPTRLALLETYRSEEVAILVCTDLFARGLDVSADHVINFSFPRDAATFVHRTKGTPTLVTNFVEPGDTNLASELRRSYESGRSVNQLLTRKRSFGNRYRRAMQAKDRPEQVHASSFRSRRTSHNNSNSRKASNMGKSVSPDEDNSTADPGRDTAKSKANDRTRNEKKEPQRNYLSSELPIDALNGTWEQKSMDTGSTANVGDATGSENGANASVSAIRKHRRDGVKYRRLSMKRRGIEFYDNFRAFS</sequence>
<feature type="region of interest" description="Disordered" evidence="5">
    <location>
        <begin position="691"/>
        <end position="812"/>
    </location>
</feature>
<gene>
    <name evidence="7" type="ORF">BOVATA_003070</name>
</gene>
<dbReference type="Pfam" id="PF00270">
    <property type="entry name" value="DEAD"/>
    <property type="match status" value="1"/>
</dbReference>
<evidence type="ECO:0000256" key="2">
    <source>
        <dbReference type="ARBA" id="ARBA00022801"/>
    </source>
</evidence>
<dbReference type="GO" id="GO:0005524">
    <property type="term" value="F:ATP binding"/>
    <property type="evidence" value="ECO:0007669"/>
    <property type="project" value="UniProtKB-KW"/>
</dbReference>
<keyword evidence="3" id="KW-0347">Helicase</keyword>
<evidence type="ECO:0000256" key="4">
    <source>
        <dbReference type="ARBA" id="ARBA00022840"/>
    </source>
</evidence>
<dbReference type="SMART" id="SM00490">
    <property type="entry name" value="HELICc"/>
    <property type="match status" value="1"/>
</dbReference>
<dbReference type="PROSITE" id="PS51194">
    <property type="entry name" value="HELICASE_CTER"/>
    <property type="match status" value="1"/>
</dbReference>
<reference evidence="7 8" key="1">
    <citation type="journal article" date="2017" name="BMC Genomics">
        <title>Whole-genome assembly of Babesia ovata and comparative genomics between closely related pathogens.</title>
        <authorList>
            <person name="Yamagishi J."/>
            <person name="Asada M."/>
            <person name="Hakimi H."/>
            <person name="Tanaka T.Q."/>
            <person name="Sugimoto C."/>
            <person name="Kawazu S."/>
        </authorList>
    </citation>
    <scope>NUCLEOTIDE SEQUENCE [LARGE SCALE GENOMIC DNA]</scope>
    <source>
        <strain evidence="7 8">Miyake</strain>
    </source>
</reference>
<dbReference type="GO" id="GO:0003724">
    <property type="term" value="F:RNA helicase activity"/>
    <property type="evidence" value="ECO:0007669"/>
    <property type="project" value="TreeGrafter"/>
</dbReference>
<name>A0A2H6K743_9APIC</name>
<dbReference type="PANTHER" id="PTHR47959:SF1">
    <property type="entry name" value="ATP-DEPENDENT RNA HELICASE DBPA"/>
    <property type="match status" value="1"/>
</dbReference>
<dbReference type="CDD" id="cd18787">
    <property type="entry name" value="SF2_C_DEAD"/>
    <property type="match status" value="1"/>
</dbReference>
<proteinExistence type="predicted"/>
<keyword evidence="2" id="KW-0378">Hydrolase</keyword>
<keyword evidence="8" id="KW-1185">Reference proteome</keyword>
<evidence type="ECO:0000259" key="6">
    <source>
        <dbReference type="PROSITE" id="PS51194"/>
    </source>
</evidence>
<feature type="domain" description="Helicase C-terminal" evidence="6">
    <location>
        <begin position="542"/>
        <end position="717"/>
    </location>
</feature>
<protein>
    <submittedName>
        <fullName evidence="7">DEAD DEAH box protein</fullName>
    </submittedName>
</protein>
<dbReference type="Gene3D" id="3.40.50.300">
    <property type="entry name" value="P-loop containing nucleotide triphosphate hydrolases"/>
    <property type="match status" value="2"/>
</dbReference>
<dbReference type="VEuPathDB" id="PiroplasmaDB:BOVATA_003070"/>
<dbReference type="GO" id="GO:0016787">
    <property type="term" value="F:hydrolase activity"/>
    <property type="evidence" value="ECO:0007669"/>
    <property type="project" value="UniProtKB-KW"/>
</dbReference>
<dbReference type="SMART" id="SM00487">
    <property type="entry name" value="DEXDc"/>
    <property type="match status" value="1"/>
</dbReference>
<dbReference type="InterPro" id="IPR050079">
    <property type="entry name" value="DEAD_box_RNA_helicase"/>
</dbReference>
<dbReference type="InterPro" id="IPR014001">
    <property type="entry name" value="Helicase_ATP-bd"/>
</dbReference>
<comment type="caution">
    <text evidence="7">The sequence shown here is derived from an EMBL/GenBank/DDBJ whole genome shotgun (WGS) entry which is preliminary data.</text>
</comment>
<dbReference type="Proteomes" id="UP000236319">
    <property type="component" value="Unassembled WGS sequence"/>
</dbReference>
<dbReference type="InterPro" id="IPR001650">
    <property type="entry name" value="Helicase_C-like"/>
</dbReference>
<evidence type="ECO:0000256" key="5">
    <source>
        <dbReference type="SAM" id="MobiDB-lite"/>
    </source>
</evidence>
<dbReference type="AlphaFoldDB" id="A0A2H6K743"/>
<dbReference type="OrthoDB" id="432247at2759"/>
<keyword evidence="4" id="KW-0067">ATP-binding</keyword>
<dbReference type="SUPFAM" id="SSF52540">
    <property type="entry name" value="P-loop containing nucleoside triphosphate hydrolases"/>
    <property type="match status" value="2"/>
</dbReference>
<evidence type="ECO:0000313" key="8">
    <source>
        <dbReference type="Proteomes" id="UP000236319"/>
    </source>
</evidence>
<feature type="compositionally biased region" description="Polar residues" evidence="5">
    <location>
        <begin position="776"/>
        <end position="804"/>
    </location>
</feature>
<evidence type="ECO:0000256" key="1">
    <source>
        <dbReference type="ARBA" id="ARBA00022741"/>
    </source>
</evidence>
<dbReference type="RefSeq" id="XP_028865057.1">
    <property type="nucleotide sequence ID" value="XM_029009224.1"/>
</dbReference>
<organism evidence="7 8">
    <name type="scientific">Babesia ovata</name>
    <dbReference type="NCBI Taxonomy" id="189622"/>
    <lineage>
        <taxon>Eukaryota</taxon>
        <taxon>Sar</taxon>
        <taxon>Alveolata</taxon>
        <taxon>Apicomplexa</taxon>
        <taxon>Aconoidasida</taxon>
        <taxon>Piroplasmida</taxon>
        <taxon>Babesiidae</taxon>
        <taxon>Babesia</taxon>
    </lineage>
</organism>
<accession>A0A2H6K743</accession>
<dbReference type="InterPro" id="IPR027417">
    <property type="entry name" value="P-loop_NTPase"/>
</dbReference>
<dbReference type="Pfam" id="PF00271">
    <property type="entry name" value="Helicase_C"/>
    <property type="match status" value="1"/>
</dbReference>